<name>A0AAP0P2D4_9MAGN</name>
<dbReference type="AlphaFoldDB" id="A0AAP0P2D4"/>
<sequence length="126" mass="14249">MNSSLITLILKVKNLKSFSEFKHINPCTVNYKLIMNVIANRFKQVMQTLVGLEQLSFVAGRRLTNNIIVAQELVHSLRNVTGDKGWIAVKLDSEKAYDRLAWDFIQDALEDAQIMAVLAKVILGDM</sequence>
<keyword evidence="2" id="KW-1185">Reference proteome</keyword>
<proteinExistence type="predicted"/>
<comment type="caution">
    <text evidence="1">The sequence shown here is derived from an EMBL/GenBank/DDBJ whole genome shotgun (WGS) entry which is preliminary data.</text>
</comment>
<evidence type="ECO:0008006" key="3">
    <source>
        <dbReference type="Google" id="ProtNLM"/>
    </source>
</evidence>
<dbReference type="EMBL" id="JBBNAF010000007">
    <property type="protein sequence ID" value="KAK9128632.1"/>
    <property type="molecule type" value="Genomic_DNA"/>
</dbReference>
<evidence type="ECO:0000313" key="2">
    <source>
        <dbReference type="Proteomes" id="UP001420932"/>
    </source>
</evidence>
<evidence type="ECO:0000313" key="1">
    <source>
        <dbReference type="EMBL" id="KAK9128632.1"/>
    </source>
</evidence>
<accession>A0AAP0P2D4</accession>
<protein>
    <recommendedName>
        <fullName evidence="3">Reverse transcriptase domain-containing protein</fullName>
    </recommendedName>
</protein>
<dbReference type="Proteomes" id="UP001420932">
    <property type="component" value="Unassembled WGS sequence"/>
</dbReference>
<dbReference type="PANTHER" id="PTHR46890">
    <property type="entry name" value="NON-LTR RETROLELEMENT REVERSE TRANSCRIPTASE-LIKE PROTEIN-RELATED"/>
    <property type="match status" value="1"/>
</dbReference>
<reference evidence="1 2" key="1">
    <citation type="submission" date="2024-01" db="EMBL/GenBank/DDBJ databases">
        <title>Genome assemblies of Stephania.</title>
        <authorList>
            <person name="Yang L."/>
        </authorList>
    </citation>
    <scope>NUCLEOTIDE SEQUENCE [LARGE SCALE GENOMIC DNA]</scope>
    <source>
        <strain evidence="1">YNDBR</strain>
        <tissue evidence="1">Leaf</tissue>
    </source>
</reference>
<dbReference type="PANTHER" id="PTHR46890:SF48">
    <property type="entry name" value="RNA-DIRECTED DNA POLYMERASE"/>
    <property type="match status" value="1"/>
</dbReference>
<dbReference type="InterPro" id="IPR052343">
    <property type="entry name" value="Retrotransposon-Effector_Assoc"/>
</dbReference>
<organism evidence="1 2">
    <name type="scientific">Stephania yunnanensis</name>
    <dbReference type="NCBI Taxonomy" id="152371"/>
    <lineage>
        <taxon>Eukaryota</taxon>
        <taxon>Viridiplantae</taxon>
        <taxon>Streptophyta</taxon>
        <taxon>Embryophyta</taxon>
        <taxon>Tracheophyta</taxon>
        <taxon>Spermatophyta</taxon>
        <taxon>Magnoliopsida</taxon>
        <taxon>Ranunculales</taxon>
        <taxon>Menispermaceae</taxon>
        <taxon>Menispermoideae</taxon>
        <taxon>Cissampelideae</taxon>
        <taxon>Stephania</taxon>
    </lineage>
</organism>
<gene>
    <name evidence="1" type="ORF">Syun_017429</name>
</gene>